<feature type="transmembrane region" description="Helical" evidence="9">
    <location>
        <begin position="338"/>
        <end position="358"/>
    </location>
</feature>
<comment type="subcellular location">
    <subcellularLocation>
        <location evidence="1">Golgi apparatus membrane</location>
        <topology evidence="1">Multi-pass membrane protein</topology>
    </subcellularLocation>
</comment>
<evidence type="ECO:0000256" key="6">
    <source>
        <dbReference type="ARBA" id="ARBA00022989"/>
    </source>
</evidence>
<keyword evidence="3" id="KW-0813">Transport</keyword>
<dbReference type="FunFam" id="1.10.3730.20:FF:000037">
    <property type="entry name" value="Nucleotide Sugar TransPorter family"/>
    <property type="match status" value="1"/>
</dbReference>
<organism evidence="10 11">
    <name type="scientific">Esox lucius</name>
    <name type="common">Northern pike</name>
    <dbReference type="NCBI Taxonomy" id="8010"/>
    <lineage>
        <taxon>Eukaryota</taxon>
        <taxon>Metazoa</taxon>
        <taxon>Chordata</taxon>
        <taxon>Craniata</taxon>
        <taxon>Vertebrata</taxon>
        <taxon>Euteleostomi</taxon>
        <taxon>Actinopterygii</taxon>
        <taxon>Neopterygii</taxon>
        <taxon>Teleostei</taxon>
        <taxon>Protacanthopterygii</taxon>
        <taxon>Esociformes</taxon>
        <taxon>Esocidae</taxon>
        <taxon>Esox</taxon>
    </lineage>
</organism>
<dbReference type="InterPro" id="IPR007271">
    <property type="entry name" value="Nuc_sug_transpt"/>
</dbReference>
<accession>A0AAY5L3H8</accession>
<evidence type="ECO:0008006" key="12">
    <source>
        <dbReference type="Google" id="ProtNLM"/>
    </source>
</evidence>
<feature type="transmembrane region" description="Helical" evidence="9">
    <location>
        <begin position="405"/>
        <end position="422"/>
    </location>
</feature>
<keyword evidence="4" id="KW-0762">Sugar transport</keyword>
<feature type="transmembrane region" description="Helical" evidence="9">
    <location>
        <begin position="307"/>
        <end position="326"/>
    </location>
</feature>
<evidence type="ECO:0000256" key="9">
    <source>
        <dbReference type="SAM" id="Phobius"/>
    </source>
</evidence>
<name>A0AAY5L3H8_ESOLU</name>
<evidence type="ECO:0000256" key="2">
    <source>
        <dbReference type="ARBA" id="ARBA00009976"/>
    </source>
</evidence>
<evidence type="ECO:0000256" key="4">
    <source>
        <dbReference type="ARBA" id="ARBA00022597"/>
    </source>
</evidence>
<dbReference type="PANTHER" id="PTHR10231">
    <property type="entry name" value="NUCLEOTIDE-SUGAR TRANSMEMBRANE TRANSPORTER"/>
    <property type="match status" value="1"/>
</dbReference>
<dbReference type="GO" id="GO:0000139">
    <property type="term" value="C:Golgi membrane"/>
    <property type="evidence" value="ECO:0007669"/>
    <property type="project" value="UniProtKB-SubCell"/>
</dbReference>
<dbReference type="GeneTree" id="ENSGT00950000182827"/>
<dbReference type="GO" id="GO:0015165">
    <property type="term" value="F:pyrimidine nucleotide-sugar transmembrane transporter activity"/>
    <property type="evidence" value="ECO:0007669"/>
    <property type="project" value="InterPro"/>
</dbReference>
<dbReference type="Proteomes" id="UP000265140">
    <property type="component" value="Chromosome 3"/>
</dbReference>
<keyword evidence="7" id="KW-0333">Golgi apparatus</keyword>
<evidence type="ECO:0000256" key="7">
    <source>
        <dbReference type="ARBA" id="ARBA00023034"/>
    </source>
</evidence>
<reference evidence="10" key="3">
    <citation type="submission" date="2025-09" db="UniProtKB">
        <authorList>
            <consortium name="Ensembl"/>
        </authorList>
    </citation>
    <scope>IDENTIFICATION</scope>
</reference>
<keyword evidence="6 9" id="KW-1133">Transmembrane helix</keyword>
<evidence type="ECO:0000256" key="1">
    <source>
        <dbReference type="ARBA" id="ARBA00004653"/>
    </source>
</evidence>
<reference evidence="10 11" key="1">
    <citation type="submission" date="2020-02" db="EMBL/GenBank/DDBJ databases">
        <title>Esox lucius (northern pike) genome, fEsoLuc1, primary haplotype.</title>
        <authorList>
            <person name="Myers G."/>
            <person name="Karagic N."/>
            <person name="Meyer A."/>
            <person name="Pippel M."/>
            <person name="Reichard M."/>
            <person name="Winkler S."/>
            <person name="Tracey A."/>
            <person name="Sims Y."/>
            <person name="Howe K."/>
            <person name="Rhie A."/>
            <person name="Formenti G."/>
            <person name="Durbin R."/>
            <person name="Fedrigo O."/>
            <person name="Jarvis E.D."/>
        </authorList>
    </citation>
    <scope>NUCLEOTIDE SEQUENCE [LARGE SCALE GENOMIC DNA]</scope>
</reference>
<reference evidence="10" key="2">
    <citation type="submission" date="2025-08" db="UniProtKB">
        <authorList>
            <consortium name="Ensembl"/>
        </authorList>
    </citation>
    <scope>IDENTIFICATION</scope>
</reference>
<protein>
    <recommendedName>
        <fullName evidence="12">Solute carrier family 35 member A3b</fullName>
    </recommendedName>
</protein>
<keyword evidence="11" id="KW-1185">Reference proteome</keyword>
<evidence type="ECO:0000256" key="3">
    <source>
        <dbReference type="ARBA" id="ARBA00022448"/>
    </source>
</evidence>
<sequence length="459" mass="50506">MHNPDCLSLPQHNPDCLSLPQHNLDCLSLPQHNPDCLSLPQHNPDCLSLPQHNPDCLSLPQHNPDCLSLPQHNPDCLSLPQHNPDCLSLPQHNPDCLSLPQHNPGLSPLTPSPDTCEVPCYKAMSPPPTSLSTSRLKYLSLGILVLQTTSLVLTMRYSRTLQGEGPRYLASSAVVSAELLKIITCMLLVFHDHRFSMRALNRVLKEEILNKPLETLKLAIPSGIYTLQNNLLYVALSNLDAATYQVTYQLKILTTALFSVSMLGKKLGLYQWLSLLILMTGIAFVQWPTEALVGPSPKPLSAGSQMVGVIAVLIACFSSGFAGVYFEKILKESKQSVWIRNIQLGFFGLLFGLMGVFVYDGERVRESGVFQGYTSLTWTVVALQALGGLVVAAVIKYADNILKGFATSISIILSTLISYFWLNDFDPTSVFFLGAVLVIAATFLYGYERKMTAVNHSHV</sequence>
<dbReference type="AlphaFoldDB" id="A0AAY5L3H8"/>
<dbReference type="SUPFAM" id="SSF103481">
    <property type="entry name" value="Multidrug resistance efflux transporter EmrE"/>
    <property type="match status" value="1"/>
</dbReference>
<proteinExistence type="inferred from homology"/>
<dbReference type="Ensembl" id="ENSELUT00000100753.1">
    <property type="protein sequence ID" value="ENSELUP00000093302.1"/>
    <property type="gene ID" value="ENSELUG00000023172.3"/>
</dbReference>
<evidence type="ECO:0000313" key="10">
    <source>
        <dbReference type="Ensembl" id="ENSELUP00000093302.1"/>
    </source>
</evidence>
<feature type="transmembrane region" description="Helical" evidence="9">
    <location>
        <begin position="378"/>
        <end position="398"/>
    </location>
</feature>
<evidence type="ECO:0000256" key="5">
    <source>
        <dbReference type="ARBA" id="ARBA00022692"/>
    </source>
</evidence>
<keyword evidence="8 9" id="KW-0472">Membrane</keyword>
<dbReference type="Pfam" id="PF04142">
    <property type="entry name" value="Nuc_sug_transp"/>
    <property type="match status" value="1"/>
</dbReference>
<keyword evidence="5 9" id="KW-0812">Transmembrane</keyword>
<feature type="transmembrane region" description="Helical" evidence="9">
    <location>
        <begin position="428"/>
        <end position="447"/>
    </location>
</feature>
<comment type="similarity">
    <text evidence="2">Belongs to the nucleotide-sugar transporter family. SLC35A subfamily.</text>
</comment>
<feature type="transmembrane region" description="Helical" evidence="9">
    <location>
        <begin position="267"/>
        <end position="287"/>
    </location>
</feature>
<evidence type="ECO:0000313" key="11">
    <source>
        <dbReference type="Proteomes" id="UP000265140"/>
    </source>
</evidence>
<feature type="transmembrane region" description="Helical" evidence="9">
    <location>
        <begin position="169"/>
        <end position="190"/>
    </location>
</feature>
<dbReference type="NCBIfam" id="TIGR00803">
    <property type="entry name" value="nst"/>
    <property type="match status" value="1"/>
</dbReference>
<dbReference type="InterPro" id="IPR037185">
    <property type="entry name" value="EmrE-like"/>
</dbReference>
<evidence type="ECO:0000256" key="8">
    <source>
        <dbReference type="ARBA" id="ARBA00023136"/>
    </source>
</evidence>
<gene>
    <name evidence="10" type="primary">AIMP2</name>
</gene>